<proteinExistence type="predicted"/>
<dbReference type="RefSeq" id="WP_354643917.1">
    <property type="nucleotide sequence ID" value="NZ_CP159872.1"/>
</dbReference>
<sequence>MSCADDRYEDVRFTDEALAEVDDSVDVAPEPVGRRTLNVIGDLADYNPASERTAA</sequence>
<evidence type="ECO:0000313" key="1">
    <source>
        <dbReference type="EMBL" id="XCM82982.1"/>
    </source>
</evidence>
<name>A0AAU8K2R1_9ACTN</name>
<dbReference type="EMBL" id="CP159872">
    <property type="protein sequence ID" value="XCM82982.1"/>
    <property type="molecule type" value="Genomic_DNA"/>
</dbReference>
<organism evidence="1">
    <name type="scientific">Kitasatospora camelliae</name>
    <dbReference type="NCBI Taxonomy" id="3156397"/>
    <lineage>
        <taxon>Bacteria</taxon>
        <taxon>Bacillati</taxon>
        <taxon>Actinomycetota</taxon>
        <taxon>Actinomycetes</taxon>
        <taxon>Kitasatosporales</taxon>
        <taxon>Streptomycetaceae</taxon>
        <taxon>Kitasatospora</taxon>
    </lineage>
</organism>
<dbReference type="AlphaFoldDB" id="A0AAU8K2R1"/>
<accession>A0AAU8K2R1</accession>
<dbReference type="KEGG" id="kcm:ABWK59_30715"/>
<protein>
    <submittedName>
        <fullName evidence="1">Uncharacterized protein</fullName>
    </submittedName>
</protein>
<reference evidence="1" key="1">
    <citation type="submission" date="2024-06" db="EMBL/GenBank/DDBJ databases">
        <title>The genome sequences of Kitasatospora sp. strain HUAS MG31.</title>
        <authorList>
            <person name="Mo P."/>
        </authorList>
    </citation>
    <scope>NUCLEOTIDE SEQUENCE</scope>
    <source>
        <strain evidence="1">HUAS MG31</strain>
    </source>
</reference>
<gene>
    <name evidence="1" type="ORF">ABWK59_30715</name>
</gene>